<dbReference type="AlphaFoldDB" id="A0A7S3AD69"/>
<dbReference type="EMBL" id="HBHX01003079">
    <property type="protein sequence ID" value="CAE0099505.1"/>
    <property type="molecule type" value="Transcribed_RNA"/>
</dbReference>
<accession>A0A7S3AD69</accession>
<dbReference type="PANTHER" id="PTHR34123">
    <property type="entry name" value="OS04G0578200 PROTEIN"/>
    <property type="match status" value="1"/>
</dbReference>
<evidence type="ECO:0000313" key="1">
    <source>
        <dbReference type="EMBL" id="CAE0099505.1"/>
    </source>
</evidence>
<name>A0A7S3AD69_9EUKA</name>
<sequence length="297" mass="32321">MAALLVFPITGDSPLHAPRPQRGYASLFATSSYQSVSLVHGVYHARTCTPQSALLEPDALEINAPDTDLGAVLRSLAVRSRSIPCPFFRRRAGDAVEAALVVARFIAARHKSLAVFDAVLPVASMGAKTPGLPLEVLMQMVARDIEHGQYYVSGRLSQAIYSDSCIFDGPDPDMPVRSLQRYTDALRGLFDPRLSTIELLSIDPTGPAEFVAHWRLSGALKLPWRPPIKPYFGATRYEVGPDGLINSHTESWSISALDAFASMLIPRFGEPPAPSAATLISRGRDHFVEPPPRQLVP</sequence>
<reference evidence="1" key="1">
    <citation type="submission" date="2021-01" db="EMBL/GenBank/DDBJ databases">
        <authorList>
            <person name="Corre E."/>
            <person name="Pelletier E."/>
            <person name="Niang G."/>
            <person name="Scheremetjew M."/>
            <person name="Finn R."/>
            <person name="Kale V."/>
            <person name="Holt S."/>
            <person name="Cochrane G."/>
            <person name="Meng A."/>
            <person name="Brown T."/>
            <person name="Cohen L."/>
        </authorList>
    </citation>
    <scope>NUCLEOTIDE SEQUENCE</scope>
    <source>
        <strain evidence="1">CCMP281</strain>
    </source>
</reference>
<gene>
    <name evidence="1" type="ORF">HERI1096_LOCUS1713</name>
</gene>
<organism evidence="1">
    <name type="scientific">Haptolina ericina</name>
    <dbReference type="NCBI Taxonomy" id="156174"/>
    <lineage>
        <taxon>Eukaryota</taxon>
        <taxon>Haptista</taxon>
        <taxon>Haptophyta</taxon>
        <taxon>Prymnesiophyceae</taxon>
        <taxon>Prymnesiales</taxon>
        <taxon>Prymnesiaceae</taxon>
        <taxon>Haptolina</taxon>
    </lineage>
</organism>
<proteinExistence type="predicted"/>
<dbReference type="Pfam" id="PF10184">
    <property type="entry name" value="DUF2358"/>
    <property type="match status" value="1"/>
</dbReference>
<dbReference type="PANTHER" id="PTHR34123:SF3">
    <property type="entry name" value="SNOAL-LIKE DOMAIN-CONTAINING PROTEIN"/>
    <property type="match status" value="1"/>
</dbReference>
<dbReference type="InterPro" id="IPR018790">
    <property type="entry name" value="DUF2358"/>
</dbReference>
<protein>
    <submittedName>
        <fullName evidence="1">Uncharacterized protein</fullName>
    </submittedName>
</protein>